<reference evidence="1" key="2">
    <citation type="journal article" date="2015" name="Fish Shellfish Immunol.">
        <title>Early steps in the European eel (Anguilla anguilla)-Vibrio vulnificus interaction in the gills: Role of the RtxA13 toxin.</title>
        <authorList>
            <person name="Callol A."/>
            <person name="Pajuelo D."/>
            <person name="Ebbesson L."/>
            <person name="Teles M."/>
            <person name="MacKenzie S."/>
            <person name="Amaro C."/>
        </authorList>
    </citation>
    <scope>NUCLEOTIDE SEQUENCE</scope>
</reference>
<evidence type="ECO:0000313" key="1">
    <source>
        <dbReference type="EMBL" id="JAH56470.1"/>
    </source>
</evidence>
<protein>
    <submittedName>
        <fullName evidence="1">Uncharacterized protein</fullName>
    </submittedName>
</protein>
<accession>A0A0E9TU83</accession>
<dbReference type="AlphaFoldDB" id="A0A0E9TU83"/>
<organism evidence="1">
    <name type="scientific">Anguilla anguilla</name>
    <name type="common">European freshwater eel</name>
    <name type="synonym">Muraena anguilla</name>
    <dbReference type="NCBI Taxonomy" id="7936"/>
    <lineage>
        <taxon>Eukaryota</taxon>
        <taxon>Metazoa</taxon>
        <taxon>Chordata</taxon>
        <taxon>Craniata</taxon>
        <taxon>Vertebrata</taxon>
        <taxon>Euteleostomi</taxon>
        <taxon>Actinopterygii</taxon>
        <taxon>Neopterygii</taxon>
        <taxon>Teleostei</taxon>
        <taxon>Anguilliformes</taxon>
        <taxon>Anguillidae</taxon>
        <taxon>Anguilla</taxon>
    </lineage>
</organism>
<name>A0A0E9TU83_ANGAN</name>
<dbReference type="EMBL" id="GBXM01052107">
    <property type="protein sequence ID" value="JAH56470.1"/>
    <property type="molecule type" value="Transcribed_RNA"/>
</dbReference>
<sequence length="38" mass="4238">MDFAGWGILNSCHPPPSSVIPYRFSLLGLVTVCHMMME</sequence>
<reference evidence="1" key="1">
    <citation type="submission" date="2014-11" db="EMBL/GenBank/DDBJ databases">
        <authorList>
            <person name="Amaro Gonzalez C."/>
        </authorList>
    </citation>
    <scope>NUCLEOTIDE SEQUENCE</scope>
</reference>
<proteinExistence type="predicted"/>